<keyword evidence="5" id="KW-0333">Golgi apparatus</keyword>
<evidence type="ECO:0000256" key="2">
    <source>
        <dbReference type="ARBA" id="ARBA00022692"/>
    </source>
</evidence>
<dbReference type="InterPro" id="IPR054101">
    <property type="entry name" value="TMEM87A/B_GOLD"/>
</dbReference>
<evidence type="ECO:0000259" key="12">
    <source>
        <dbReference type="Pfam" id="PF21901"/>
    </source>
</evidence>
<comment type="caution">
    <text evidence="13">The sequence shown here is derived from an EMBL/GenBank/DDBJ whole genome shotgun (WGS) entry which is preliminary data.</text>
</comment>
<feature type="compositionally biased region" description="Polar residues" evidence="9">
    <location>
        <begin position="565"/>
        <end position="574"/>
    </location>
</feature>
<keyword evidence="6 10" id="KW-0472">Membrane</keyword>
<feature type="transmembrane region" description="Helical" evidence="10">
    <location>
        <begin position="469"/>
        <end position="488"/>
    </location>
</feature>
<feature type="transmembrane region" description="Helical" evidence="10">
    <location>
        <begin position="396"/>
        <end position="416"/>
    </location>
</feature>
<dbReference type="GO" id="GO:0042147">
    <property type="term" value="P:retrograde transport, endosome to Golgi"/>
    <property type="evidence" value="ECO:0007669"/>
    <property type="project" value="TreeGrafter"/>
</dbReference>
<name>A0AAE0ZHQ8_9GAST</name>
<feature type="domain" description="GOST seven transmembrane" evidence="11">
    <location>
        <begin position="287"/>
        <end position="532"/>
    </location>
</feature>
<accession>A0AAE0ZHQ8</accession>
<evidence type="ECO:0000313" key="14">
    <source>
        <dbReference type="Proteomes" id="UP001283361"/>
    </source>
</evidence>
<evidence type="ECO:0000259" key="11">
    <source>
        <dbReference type="Pfam" id="PF06814"/>
    </source>
</evidence>
<evidence type="ECO:0000256" key="5">
    <source>
        <dbReference type="ARBA" id="ARBA00023034"/>
    </source>
</evidence>
<dbReference type="Pfam" id="PF06814">
    <property type="entry name" value="GOST_TM"/>
    <property type="match status" value="1"/>
</dbReference>
<dbReference type="Proteomes" id="UP001283361">
    <property type="component" value="Unassembled WGS sequence"/>
</dbReference>
<feature type="compositionally biased region" description="Basic and acidic residues" evidence="9">
    <location>
        <begin position="189"/>
        <end position="198"/>
    </location>
</feature>
<feature type="compositionally biased region" description="Low complexity" evidence="9">
    <location>
        <begin position="199"/>
        <end position="208"/>
    </location>
</feature>
<feature type="transmembrane region" description="Helical" evidence="10">
    <location>
        <begin position="428"/>
        <end position="448"/>
    </location>
</feature>
<dbReference type="GO" id="GO:0000139">
    <property type="term" value="C:Golgi membrane"/>
    <property type="evidence" value="ECO:0007669"/>
    <property type="project" value="UniProtKB-SubCell"/>
</dbReference>
<dbReference type="GO" id="GO:0005829">
    <property type="term" value="C:cytosol"/>
    <property type="evidence" value="ECO:0007669"/>
    <property type="project" value="GOC"/>
</dbReference>
<evidence type="ECO:0000313" key="13">
    <source>
        <dbReference type="EMBL" id="KAK3769533.1"/>
    </source>
</evidence>
<keyword evidence="3" id="KW-0732">Signal</keyword>
<keyword evidence="14" id="KW-1185">Reference proteome</keyword>
<keyword evidence="7" id="KW-0325">Glycoprotein</keyword>
<feature type="domain" description="TMEM87A/B GOLD" evidence="12">
    <location>
        <begin position="69"/>
        <end position="154"/>
    </location>
</feature>
<evidence type="ECO:0000256" key="9">
    <source>
        <dbReference type="SAM" id="MobiDB-lite"/>
    </source>
</evidence>
<proteinExistence type="inferred from homology"/>
<evidence type="ECO:0000256" key="10">
    <source>
        <dbReference type="SAM" id="Phobius"/>
    </source>
</evidence>
<reference evidence="13" key="1">
    <citation type="journal article" date="2023" name="G3 (Bethesda)">
        <title>A reference genome for the long-term kleptoplast-retaining sea slug Elysia crispata morphotype clarki.</title>
        <authorList>
            <person name="Eastman K.E."/>
            <person name="Pendleton A.L."/>
            <person name="Shaikh M.A."/>
            <person name="Suttiyut T."/>
            <person name="Ogas R."/>
            <person name="Tomko P."/>
            <person name="Gavelis G."/>
            <person name="Widhalm J.R."/>
            <person name="Wisecaver J.H."/>
        </authorList>
    </citation>
    <scope>NUCLEOTIDE SEQUENCE</scope>
    <source>
        <strain evidence="13">ECLA1</strain>
    </source>
</reference>
<evidence type="ECO:0000256" key="7">
    <source>
        <dbReference type="ARBA" id="ARBA00023180"/>
    </source>
</evidence>
<evidence type="ECO:0000256" key="3">
    <source>
        <dbReference type="ARBA" id="ARBA00022729"/>
    </source>
</evidence>
<organism evidence="13 14">
    <name type="scientific">Elysia crispata</name>
    <name type="common">lettuce slug</name>
    <dbReference type="NCBI Taxonomy" id="231223"/>
    <lineage>
        <taxon>Eukaryota</taxon>
        <taxon>Metazoa</taxon>
        <taxon>Spiralia</taxon>
        <taxon>Lophotrochozoa</taxon>
        <taxon>Mollusca</taxon>
        <taxon>Gastropoda</taxon>
        <taxon>Heterobranchia</taxon>
        <taxon>Euthyneura</taxon>
        <taxon>Panpulmonata</taxon>
        <taxon>Sacoglossa</taxon>
        <taxon>Placobranchoidea</taxon>
        <taxon>Plakobranchidae</taxon>
        <taxon>Elysia</taxon>
    </lineage>
</organism>
<feature type="transmembrane region" description="Helical" evidence="10">
    <location>
        <begin position="320"/>
        <end position="340"/>
    </location>
</feature>
<comment type="similarity">
    <text evidence="8">Belongs to the LU7TM family. TMEM87 subfamily.</text>
</comment>
<protein>
    <recommendedName>
        <fullName evidence="15">Transmembrane protein 87A</fullName>
    </recommendedName>
</protein>
<dbReference type="InterPro" id="IPR009637">
    <property type="entry name" value="GPR107/GPR108-like"/>
</dbReference>
<feature type="transmembrane region" description="Helical" evidence="10">
    <location>
        <begin position="508"/>
        <end position="525"/>
    </location>
</feature>
<dbReference type="Pfam" id="PF21901">
    <property type="entry name" value="TMEM87A-B_GOLD"/>
    <property type="match status" value="1"/>
</dbReference>
<evidence type="ECO:0000256" key="8">
    <source>
        <dbReference type="ARBA" id="ARBA00044946"/>
    </source>
</evidence>
<dbReference type="PANTHER" id="PTHR21229:SF1">
    <property type="entry name" value="GH17801P"/>
    <property type="match status" value="1"/>
</dbReference>
<feature type="region of interest" description="Disordered" evidence="9">
    <location>
        <begin position="171"/>
        <end position="217"/>
    </location>
</feature>
<dbReference type="AlphaFoldDB" id="A0AAE0ZHQ8"/>
<comment type="subcellular location">
    <subcellularLocation>
        <location evidence="1">Golgi apparatus membrane</location>
        <topology evidence="1">Multi-pass membrane protein</topology>
    </subcellularLocation>
</comment>
<dbReference type="EMBL" id="JAWDGP010003905">
    <property type="protein sequence ID" value="KAK3769533.1"/>
    <property type="molecule type" value="Genomic_DNA"/>
</dbReference>
<keyword evidence="2 10" id="KW-0812">Transmembrane</keyword>
<evidence type="ECO:0000256" key="1">
    <source>
        <dbReference type="ARBA" id="ARBA00004653"/>
    </source>
</evidence>
<feature type="transmembrane region" description="Helical" evidence="10">
    <location>
        <begin position="286"/>
        <end position="308"/>
    </location>
</feature>
<evidence type="ECO:0000256" key="4">
    <source>
        <dbReference type="ARBA" id="ARBA00022989"/>
    </source>
</evidence>
<sequence length="622" mass="70946">MVTSRKVSPFTSPTMVHPKIHFLDAPILLFTWFGNSTKPQGNGIYRFLRRVASDTFGSLLWQKDKVNAVLGFPKTMFKGSQISVSIVCESEEPFNVLVTWMLRRTPCANEFTNMADNENGYLRSLNRIFISEPYSEVQYMANEGEEIKCTPKETVVLKPYEGNKPIVWRAPQKAPPIAKNKTQATQKPAAERKKRETKTQPTAATQPAGKPSNNGTVKSVVDKAVVSPLENGTDSSKLDQHTVVKVWEDGIYVFIMKFHEQNSKHINLQVTVRMSLDNSYISAGDWPLLIFYGVMGLVYVFYGIFWLIMLACNWRDLLRVQFWISAVILLGMLEKAVFFAEYENVNKTGRSVHGAVIFAELVSCVKRTLARMLVIIVSLGYGIVKPRLGQTFHKVLIVGGIFFILASIEACLRAGADKAEQYRPQMIASIPLAVTEAIICWWIFTSLLQTIRTLRLRRNVVKLSLYRHFTNTLIFAVFASIAYMVWFLTQHRFSLCLTDWKELWMDEAFWHFLFSVILCIIMILWRPTINNQRYAFSPLLDAAEDDIDDDPTLSEAYDGMKMRSTKPQQRNGSPSVKDEQKAEDDLKWVEENIPSSIVDKVLPALDSDEEIMNTKFETSKME</sequence>
<keyword evidence="4 10" id="KW-1133">Transmembrane helix</keyword>
<dbReference type="PANTHER" id="PTHR21229">
    <property type="entry name" value="LUNG SEVEN TRANSMEMBRANE RECEPTOR"/>
    <property type="match status" value="1"/>
</dbReference>
<evidence type="ECO:0000256" key="6">
    <source>
        <dbReference type="ARBA" id="ARBA00023136"/>
    </source>
</evidence>
<evidence type="ECO:0008006" key="15">
    <source>
        <dbReference type="Google" id="ProtNLM"/>
    </source>
</evidence>
<gene>
    <name evidence="13" type="ORF">RRG08_044728</name>
</gene>
<dbReference type="InterPro" id="IPR053937">
    <property type="entry name" value="GOST_TM"/>
</dbReference>
<feature type="region of interest" description="Disordered" evidence="9">
    <location>
        <begin position="559"/>
        <end position="584"/>
    </location>
</feature>